<dbReference type="GO" id="GO:0031965">
    <property type="term" value="C:nuclear membrane"/>
    <property type="evidence" value="ECO:0007669"/>
    <property type="project" value="UniProtKB-SubCell"/>
</dbReference>
<keyword evidence="6" id="KW-0472">Membrane</keyword>
<feature type="compositionally biased region" description="Polar residues" evidence="8">
    <location>
        <begin position="375"/>
        <end position="391"/>
    </location>
</feature>
<dbReference type="GO" id="GO:0006935">
    <property type="term" value="P:chemotaxis"/>
    <property type="evidence" value="ECO:0007669"/>
    <property type="project" value="TreeGrafter"/>
</dbReference>
<evidence type="ECO:0000313" key="10">
    <source>
        <dbReference type="Proteomes" id="UP001153712"/>
    </source>
</evidence>
<evidence type="ECO:0000256" key="2">
    <source>
        <dbReference type="ARBA" id="ARBA00004269"/>
    </source>
</evidence>
<dbReference type="OrthoDB" id="6517071at2759"/>
<keyword evidence="7" id="KW-0539">Nucleus</keyword>
<sequence>MPNRDTTVVDDIPQWKKDLIARLRNQNKSFGARDRQSAPHHSQRTVQQPNLTGGGIDCASAPAAPVTPDVSRRTDVLVPAASRDVTSKMVQERVWADGQTGRFAVDNACRKGSDSDESEELRYGPGIVKKLKNKYLSLALRETNNRRPALQQLRKAASLEDILDDVQEGKIANGDGAGNVQLRFRSAGRQSDMKRARSVEPVSRLDSPVFDKTSVSNRQSLNEETLIAAQKEGNDYGYRKMQDNVDAVQENKFSQRINRPKRLQPMMSEKEKPPVDVVKQAKMIFERRPEQRTKKPPTTGDVAAKVDSYNNIIVKAKVEAKVSRKPPIKGNKPSVNDKRNGTNRSLVKPKDALKLQLNKSNSDSSLISPIPDVSRISTGESPESPQTNLSETPDLILTTSPISTPYSPTYKSFAENFVKEDSPSDHKLSSPLVSPNRIKPASPLISPSFNSRSPGKFDDADSPGTKKISPTSIERISKETGSLVFKFVDKSIKQDHLPVNRNVSDVKTPPSQPLKIEVNGHNDGKSPAADTRGFELLRRSPPKFTPPPPPVVVDKPLTVTEIEKNTINASKNRAKSENDSVEVVNRNVVPKRVARPREPVSESSFVINFVGTKRDVPDYISNDRSRSASKPDLPKSGEGGIILIPGATILDSFTDEDEEILRSLEGPPSPCDVDFINDNVIIDGKSSLHNKSVRSKLKISFVDSEPDVFEYPSETSLMLDDSPMTSPVQLGHTVPNLSGSSLANYKPKSTEKFQPGVTKVAPQIVVNSLNSSKPEESSGTEAFEQREAEKPFSSGGSADILF</sequence>
<organism evidence="9 10">
    <name type="scientific">Phyllotreta striolata</name>
    <name type="common">Striped flea beetle</name>
    <name type="synonym">Crioceris striolata</name>
    <dbReference type="NCBI Taxonomy" id="444603"/>
    <lineage>
        <taxon>Eukaryota</taxon>
        <taxon>Metazoa</taxon>
        <taxon>Ecdysozoa</taxon>
        <taxon>Arthropoda</taxon>
        <taxon>Hexapoda</taxon>
        <taxon>Insecta</taxon>
        <taxon>Pterygota</taxon>
        <taxon>Neoptera</taxon>
        <taxon>Endopterygota</taxon>
        <taxon>Coleoptera</taxon>
        <taxon>Polyphaga</taxon>
        <taxon>Cucujiformia</taxon>
        <taxon>Chrysomeloidea</taxon>
        <taxon>Chrysomelidae</taxon>
        <taxon>Galerucinae</taxon>
        <taxon>Alticini</taxon>
        <taxon>Phyllotreta</taxon>
    </lineage>
</organism>
<keyword evidence="5" id="KW-1133">Transmembrane helix</keyword>
<dbReference type="EMBL" id="OU900097">
    <property type="protein sequence ID" value="CAG9861471.1"/>
    <property type="molecule type" value="Genomic_DNA"/>
</dbReference>
<keyword evidence="3" id="KW-0812">Transmembrane</keyword>
<evidence type="ECO:0000256" key="8">
    <source>
        <dbReference type="SAM" id="MobiDB-lite"/>
    </source>
</evidence>
<evidence type="ECO:0000313" key="9">
    <source>
        <dbReference type="EMBL" id="CAG9861471.1"/>
    </source>
</evidence>
<dbReference type="GO" id="GO:0023041">
    <property type="term" value="P:neuronal signal transduction"/>
    <property type="evidence" value="ECO:0007669"/>
    <property type="project" value="InterPro"/>
</dbReference>
<name>A0A9N9XNV3_PHYSR</name>
<dbReference type="AlphaFoldDB" id="A0A9N9XNV3"/>
<evidence type="ECO:0000256" key="6">
    <source>
        <dbReference type="ARBA" id="ARBA00023136"/>
    </source>
</evidence>
<keyword evidence="4" id="KW-0256">Endoplasmic reticulum</keyword>
<comment type="subcellular location">
    <subcellularLocation>
        <location evidence="1">Nucleus membrane</location>
        <topology evidence="1">Multi-pass membrane protein</topology>
    </subcellularLocation>
    <subcellularLocation>
        <location evidence="2">Rough endoplasmic reticulum membrane</location>
        <topology evidence="2">Multi-pass membrane protein</topology>
    </subcellularLocation>
</comment>
<feature type="region of interest" description="Disordered" evidence="8">
    <location>
        <begin position="320"/>
        <end position="397"/>
    </location>
</feature>
<dbReference type="GO" id="GO:0030867">
    <property type="term" value="C:rough endoplasmic reticulum membrane"/>
    <property type="evidence" value="ECO:0007669"/>
    <property type="project" value="UniProtKB-SubCell"/>
</dbReference>
<proteinExistence type="predicted"/>
<dbReference type="PANTHER" id="PTHR13289:SF3">
    <property type="entry name" value="BIFOCAL, ISOFORM F"/>
    <property type="match status" value="1"/>
</dbReference>
<protein>
    <submittedName>
        <fullName evidence="9">Uncharacterized protein</fullName>
    </submittedName>
</protein>
<dbReference type="PANTHER" id="PTHR13289">
    <property type="entry name" value="PROTEIN PHOSPHATASE 1-BINDING PROTEIN BIFOCAL"/>
    <property type="match status" value="1"/>
</dbReference>
<feature type="compositionally biased region" description="Polar residues" evidence="8">
    <location>
        <begin position="768"/>
        <end position="780"/>
    </location>
</feature>
<keyword evidence="10" id="KW-1185">Reference proteome</keyword>
<dbReference type="InterPro" id="IPR019130">
    <property type="entry name" value="Macoilin"/>
</dbReference>
<evidence type="ECO:0000256" key="3">
    <source>
        <dbReference type="ARBA" id="ARBA00022692"/>
    </source>
</evidence>
<dbReference type="GO" id="GO:0008017">
    <property type="term" value="F:microtubule binding"/>
    <property type="evidence" value="ECO:0007669"/>
    <property type="project" value="TreeGrafter"/>
</dbReference>
<feature type="region of interest" description="Disordered" evidence="8">
    <location>
        <begin position="420"/>
        <end position="473"/>
    </location>
</feature>
<evidence type="ECO:0000256" key="1">
    <source>
        <dbReference type="ARBA" id="ARBA00004232"/>
    </source>
</evidence>
<evidence type="ECO:0000256" key="5">
    <source>
        <dbReference type="ARBA" id="ARBA00022989"/>
    </source>
</evidence>
<feature type="compositionally biased region" description="Polar residues" evidence="8">
    <location>
        <begin position="357"/>
        <end position="367"/>
    </location>
</feature>
<reference evidence="9" key="1">
    <citation type="submission" date="2022-01" db="EMBL/GenBank/DDBJ databases">
        <authorList>
            <person name="King R."/>
        </authorList>
    </citation>
    <scope>NUCLEOTIDE SEQUENCE</scope>
</reference>
<feature type="region of interest" description="Disordered" evidence="8">
    <location>
        <begin position="768"/>
        <end position="802"/>
    </location>
</feature>
<gene>
    <name evidence="9" type="ORF">PHYEVI_LOCUS7810</name>
</gene>
<dbReference type="Proteomes" id="UP001153712">
    <property type="component" value="Chromosome 4"/>
</dbReference>
<feature type="region of interest" description="Disordered" evidence="8">
    <location>
        <begin position="499"/>
        <end position="528"/>
    </location>
</feature>
<evidence type="ECO:0000256" key="7">
    <source>
        <dbReference type="ARBA" id="ARBA00023242"/>
    </source>
</evidence>
<feature type="region of interest" description="Disordered" evidence="8">
    <location>
        <begin position="24"/>
        <end position="70"/>
    </location>
</feature>
<accession>A0A9N9XNV3</accession>
<evidence type="ECO:0000256" key="4">
    <source>
        <dbReference type="ARBA" id="ARBA00022824"/>
    </source>
</evidence>